<dbReference type="GO" id="GO:0006355">
    <property type="term" value="P:regulation of DNA-templated transcription"/>
    <property type="evidence" value="ECO:0007669"/>
    <property type="project" value="InterPro"/>
</dbReference>
<accession>A0A9D2DUF3</accession>
<evidence type="ECO:0000256" key="2">
    <source>
        <dbReference type="ARBA" id="ARBA00023125"/>
    </source>
</evidence>
<reference evidence="6" key="1">
    <citation type="journal article" date="2021" name="PeerJ">
        <title>Extensive microbial diversity within the chicken gut microbiome revealed by metagenomics and culture.</title>
        <authorList>
            <person name="Gilroy R."/>
            <person name="Ravi A."/>
            <person name="Getino M."/>
            <person name="Pursley I."/>
            <person name="Horton D.L."/>
            <person name="Alikhan N.F."/>
            <person name="Baker D."/>
            <person name="Gharbi K."/>
            <person name="Hall N."/>
            <person name="Watson M."/>
            <person name="Adriaenssens E.M."/>
            <person name="Foster-Nyarko E."/>
            <person name="Jarju S."/>
            <person name="Secka A."/>
            <person name="Antonio M."/>
            <person name="Oren A."/>
            <person name="Chaudhuri R.R."/>
            <person name="La Ragione R."/>
            <person name="Hildebrand F."/>
            <person name="Pallen M.J."/>
        </authorList>
    </citation>
    <scope>NUCLEOTIDE SEQUENCE</scope>
    <source>
        <strain evidence="6">14324</strain>
    </source>
</reference>
<sequence length="394" mass="43908">MMKYMTAQEAARKWNVSVRLIQRYCASGRIGGARKSGKGWEIPLEAAKPQDPRRKRQPAYGNQPFENLMPLMNSRFKPGSCRELLGSMEDGARKDIAFAEYYYFSGCPEKAAEMAKQYLTCGNTELRLSACLIVAFANLSIGQIETAKQVLGEIRNTLKENKESAAQVRAIDAFIAATAAVLLHLPLPAEMPSPQEFMPVLPFGLRAFALYVEGHYLYLQEEYQKSIGIIEAALMTGAQQYPIPAIYLHLAAVMDYMGLKQMDMAESHLLAAWELARPDDLIEGFGEHHGLLGGMLEAVIKQKWPEDFKRIIAITYGFSAGWRKIHNPETGHEVADDLSTTEFAAAMLAARGWTNVEIGAHMNISANTVKTHISQAMKKLGVGSRKELKQYMLR</sequence>
<evidence type="ECO:0000259" key="5">
    <source>
        <dbReference type="PROSITE" id="PS50043"/>
    </source>
</evidence>
<feature type="region of interest" description="Disordered" evidence="4">
    <location>
        <begin position="41"/>
        <end position="62"/>
    </location>
</feature>
<evidence type="ECO:0000313" key="7">
    <source>
        <dbReference type="Proteomes" id="UP000824041"/>
    </source>
</evidence>
<evidence type="ECO:0000313" key="6">
    <source>
        <dbReference type="EMBL" id="HIZ23225.1"/>
    </source>
</evidence>
<gene>
    <name evidence="6" type="ORF">IAA21_10585</name>
</gene>
<comment type="caution">
    <text evidence="6">The sequence shown here is derived from an EMBL/GenBank/DDBJ whole genome shotgun (WGS) entry which is preliminary data.</text>
</comment>
<dbReference type="PANTHER" id="PTHR44688:SF16">
    <property type="entry name" value="DNA-BINDING TRANSCRIPTIONAL ACTIVATOR DEVR_DOSR"/>
    <property type="match status" value="1"/>
</dbReference>
<reference evidence="6" key="2">
    <citation type="submission" date="2021-04" db="EMBL/GenBank/DDBJ databases">
        <authorList>
            <person name="Gilroy R."/>
        </authorList>
    </citation>
    <scope>NUCLEOTIDE SEQUENCE</scope>
    <source>
        <strain evidence="6">14324</strain>
    </source>
</reference>
<name>A0A9D2DUF3_9FIRM</name>
<evidence type="ECO:0000256" key="3">
    <source>
        <dbReference type="ARBA" id="ARBA00023163"/>
    </source>
</evidence>
<keyword evidence="1" id="KW-0805">Transcription regulation</keyword>
<dbReference type="CDD" id="cd06170">
    <property type="entry name" value="LuxR_C_like"/>
    <property type="match status" value="1"/>
</dbReference>
<dbReference type="SUPFAM" id="SSF46894">
    <property type="entry name" value="C-terminal effector domain of the bipartite response regulators"/>
    <property type="match status" value="1"/>
</dbReference>
<dbReference type="EMBL" id="DXBU01000142">
    <property type="protein sequence ID" value="HIZ23225.1"/>
    <property type="molecule type" value="Genomic_DNA"/>
</dbReference>
<dbReference type="Pfam" id="PF00196">
    <property type="entry name" value="GerE"/>
    <property type="match status" value="1"/>
</dbReference>
<keyword evidence="2" id="KW-0238">DNA-binding</keyword>
<dbReference type="AlphaFoldDB" id="A0A9D2DUF3"/>
<dbReference type="Gene3D" id="1.10.10.10">
    <property type="entry name" value="Winged helix-like DNA-binding domain superfamily/Winged helix DNA-binding domain"/>
    <property type="match status" value="1"/>
</dbReference>
<dbReference type="InterPro" id="IPR000792">
    <property type="entry name" value="Tscrpt_reg_LuxR_C"/>
</dbReference>
<dbReference type="InterPro" id="IPR036388">
    <property type="entry name" value="WH-like_DNA-bd_sf"/>
</dbReference>
<feature type="domain" description="HTH luxR-type" evidence="5">
    <location>
        <begin position="331"/>
        <end position="394"/>
    </location>
</feature>
<dbReference type="PROSITE" id="PS50043">
    <property type="entry name" value="HTH_LUXR_2"/>
    <property type="match status" value="1"/>
</dbReference>
<evidence type="ECO:0000256" key="1">
    <source>
        <dbReference type="ARBA" id="ARBA00023015"/>
    </source>
</evidence>
<organism evidence="6 7">
    <name type="scientific">Candidatus Blautia faecigallinarum</name>
    <dbReference type="NCBI Taxonomy" id="2838488"/>
    <lineage>
        <taxon>Bacteria</taxon>
        <taxon>Bacillati</taxon>
        <taxon>Bacillota</taxon>
        <taxon>Clostridia</taxon>
        <taxon>Lachnospirales</taxon>
        <taxon>Lachnospiraceae</taxon>
        <taxon>Blautia</taxon>
    </lineage>
</organism>
<dbReference type="SMART" id="SM00421">
    <property type="entry name" value="HTH_LUXR"/>
    <property type="match status" value="1"/>
</dbReference>
<proteinExistence type="predicted"/>
<dbReference type="InterPro" id="IPR016032">
    <property type="entry name" value="Sig_transdc_resp-reg_C-effctor"/>
</dbReference>
<dbReference type="PRINTS" id="PR00038">
    <property type="entry name" value="HTHLUXR"/>
</dbReference>
<protein>
    <submittedName>
        <fullName evidence="6">LuxR C-terminal-related transcriptional regulator</fullName>
    </submittedName>
</protein>
<keyword evidence="3" id="KW-0804">Transcription</keyword>
<evidence type="ECO:0000256" key="4">
    <source>
        <dbReference type="SAM" id="MobiDB-lite"/>
    </source>
</evidence>
<dbReference type="GO" id="GO:0003677">
    <property type="term" value="F:DNA binding"/>
    <property type="evidence" value="ECO:0007669"/>
    <property type="project" value="UniProtKB-KW"/>
</dbReference>
<dbReference type="PANTHER" id="PTHR44688">
    <property type="entry name" value="DNA-BINDING TRANSCRIPTIONAL ACTIVATOR DEVR_DOSR"/>
    <property type="match status" value="1"/>
</dbReference>
<dbReference type="Proteomes" id="UP000824041">
    <property type="component" value="Unassembled WGS sequence"/>
</dbReference>